<keyword evidence="2" id="KW-1185">Reference proteome</keyword>
<protein>
    <submittedName>
        <fullName evidence="1">Uncharacterized protein</fullName>
    </submittedName>
</protein>
<comment type="caution">
    <text evidence="1">The sequence shown here is derived from an EMBL/GenBank/DDBJ whole genome shotgun (WGS) entry which is preliminary data.</text>
</comment>
<proteinExistence type="predicted"/>
<dbReference type="RefSeq" id="WP_037544985.1">
    <property type="nucleotide sequence ID" value="NZ_JNUP01000003.1"/>
</dbReference>
<organism evidence="1 2">
    <name type="scientific">Spirochaeta lutea</name>
    <dbReference type="NCBI Taxonomy" id="1480694"/>
    <lineage>
        <taxon>Bacteria</taxon>
        <taxon>Pseudomonadati</taxon>
        <taxon>Spirochaetota</taxon>
        <taxon>Spirochaetia</taxon>
        <taxon>Spirochaetales</taxon>
        <taxon>Spirochaetaceae</taxon>
        <taxon>Spirochaeta</taxon>
    </lineage>
</organism>
<name>A0A098R1R4_9SPIO</name>
<dbReference type="EMBL" id="JNUP01000003">
    <property type="protein sequence ID" value="KGE73904.1"/>
    <property type="molecule type" value="Genomic_DNA"/>
</dbReference>
<evidence type="ECO:0000313" key="2">
    <source>
        <dbReference type="Proteomes" id="UP000029692"/>
    </source>
</evidence>
<reference evidence="1 2" key="1">
    <citation type="submission" date="2014-05" db="EMBL/GenBank/DDBJ databases">
        <title>De novo Genome Sequence of Spirocheata sp.</title>
        <authorList>
            <person name="Shivani Y."/>
            <person name="Subhash Y."/>
            <person name="Tushar L."/>
            <person name="Sasikala C."/>
            <person name="Ramana C.V."/>
        </authorList>
    </citation>
    <scope>NUCLEOTIDE SEQUENCE [LARGE SCALE GENOMIC DNA]</scope>
    <source>
        <strain evidence="1 2">JC230</strain>
    </source>
</reference>
<accession>A0A098R1R4</accession>
<evidence type="ECO:0000313" key="1">
    <source>
        <dbReference type="EMBL" id="KGE73904.1"/>
    </source>
</evidence>
<gene>
    <name evidence="1" type="ORF">DC28_01505</name>
</gene>
<dbReference type="AlphaFoldDB" id="A0A098R1R4"/>
<dbReference type="Proteomes" id="UP000029692">
    <property type="component" value="Unassembled WGS sequence"/>
</dbReference>
<sequence length="67" mass="7087">MTISDTNPMNPVKPFSGLKPTLVVLTSLVLLGLGSCAVFGPSYQPDTQATDLASLLEHQGWLDLGDD</sequence>